<sequence length="107" mass="11488">MAGPTVAVQVFYISICGRMKSVISSIEIENRVVVAKYQRLMVGAKVVLVEKASGRQLPETVTRVASPVPVGALRIRLPDAIEPGTYFLKAFNGHGEDAAQSADFEIG</sequence>
<reference evidence="1 2" key="1">
    <citation type="submission" date="2017-03" db="EMBL/GenBank/DDBJ databases">
        <title>Whole genome sequences of fourteen strains of Bradyrhizobium canariense and one strain of Bradyrhizobium japonicum isolated from Lupinus (Papilionoideae: Genisteae) species in Algeria.</title>
        <authorList>
            <person name="Crovadore J."/>
            <person name="Chekireb D."/>
            <person name="Brachmann A."/>
            <person name="Chablais R."/>
            <person name="Cochard B."/>
            <person name="Lefort F."/>
        </authorList>
    </citation>
    <scope>NUCLEOTIDE SEQUENCE [LARGE SCALE GENOMIC DNA]</scope>
    <source>
        <strain evidence="1 2">UBMA195</strain>
    </source>
</reference>
<dbReference type="OrthoDB" id="8248075at2"/>
<gene>
    <name evidence="1" type="ORF">BSZ18_27670</name>
</gene>
<protein>
    <submittedName>
        <fullName evidence="1">Uncharacterized protein</fullName>
    </submittedName>
</protein>
<evidence type="ECO:0000313" key="1">
    <source>
        <dbReference type="EMBL" id="OSJ04801.1"/>
    </source>
</evidence>
<dbReference type="Proteomes" id="UP000193553">
    <property type="component" value="Unassembled WGS sequence"/>
</dbReference>
<evidence type="ECO:0000313" key="2">
    <source>
        <dbReference type="Proteomes" id="UP000193553"/>
    </source>
</evidence>
<name>A0A1X3GC69_9BRAD</name>
<accession>A0A1X3GC69</accession>
<comment type="caution">
    <text evidence="1">The sequence shown here is derived from an EMBL/GenBank/DDBJ whole genome shotgun (WGS) entry which is preliminary data.</text>
</comment>
<dbReference type="AlphaFoldDB" id="A0A1X3GC69"/>
<dbReference type="EMBL" id="NAFI01000184">
    <property type="protein sequence ID" value="OSJ04801.1"/>
    <property type="molecule type" value="Genomic_DNA"/>
</dbReference>
<proteinExistence type="predicted"/>
<organism evidence="1 2">
    <name type="scientific">Bradyrhizobium canariense</name>
    <dbReference type="NCBI Taxonomy" id="255045"/>
    <lineage>
        <taxon>Bacteria</taxon>
        <taxon>Pseudomonadati</taxon>
        <taxon>Pseudomonadota</taxon>
        <taxon>Alphaproteobacteria</taxon>
        <taxon>Hyphomicrobiales</taxon>
        <taxon>Nitrobacteraceae</taxon>
        <taxon>Bradyrhizobium</taxon>
    </lineage>
</organism>